<dbReference type="GO" id="GO:1901981">
    <property type="term" value="F:phosphatidylinositol phosphate binding"/>
    <property type="evidence" value="ECO:0007669"/>
    <property type="project" value="TreeGrafter"/>
</dbReference>
<dbReference type="FunFam" id="3.30.450.200:FF:000003">
    <property type="entry name" value="DENN domain containing 1A"/>
    <property type="match status" value="1"/>
</dbReference>
<comment type="caution">
    <text evidence="4">The sequence shown here is derived from an EMBL/GenBank/DDBJ whole genome shotgun (WGS) entry which is preliminary data.</text>
</comment>
<dbReference type="InterPro" id="IPR037516">
    <property type="entry name" value="Tripartite_DENN"/>
</dbReference>
<dbReference type="GO" id="GO:0006897">
    <property type="term" value="P:endocytosis"/>
    <property type="evidence" value="ECO:0007669"/>
    <property type="project" value="TreeGrafter"/>
</dbReference>
<dbReference type="InterPro" id="IPR005112">
    <property type="entry name" value="dDENN_dom"/>
</dbReference>
<keyword evidence="5" id="KW-1185">Reference proteome</keyword>
<organism evidence="4 5">
    <name type="scientific">Paralvinella palmiformis</name>
    <dbReference type="NCBI Taxonomy" id="53620"/>
    <lineage>
        <taxon>Eukaryota</taxon>
        <taxon>Metazoa</taxon>
        <taxon>Spiralia</taxon>
        <taxon>Lophotrochozoa</taxon>
        <taxon>Annelida</taxon>
        <taxon>Polychaeta</taxon>
        <taxon>Sedentaria</taxon>
        <taxon>Canalipalpata</taxon>
        <taxon>Terebellida</taxon>
        <taxon>Terebelliformia</taxon>
        <taxon>Alvinellidae</taxon>
        <taxon>Paralvinella</taxon>
    </lineage>
</organism>
<dbReference type="InterPro" id="IPR005113">
    <property type="entry name" value="uDENN_dom"/>
</dbReference>
<dbReference type="PANTHER" id="PTHR13196:SF14">
    <property type="entry name" value="UDENN DOMAIN-CONTAINING PROTEIN"/>
    <property type="match status" value="1"/>
</dbReference>
<dbReference type="InterPro" id="IPR001194">
    <property type="entry name" value="cDENN_dom"/>
</dbReference>
<dbReference type="SMART" id="SM00801">
    <property type="entry name" value="dDENN"/>
    <property type="match status" value="1"/>
</dbReference>
<dbReference type="GO" id="GO:0005085">
    <property type="term" value="F:guanyl-nucleotide exchange factor activity"/>
    <property type="evidence" value="ECO:0007669"/>
    <property type="project" value="InterPro"/>
</dbReference>
<dbReference type="GO" id="GO:0005829">
    <property type="term" value="C:cytosol"/>
    <property type="evidence" value="ECO:0007669"/>
    <property type="project" value="TreeGrafter"/>
</dbReference>
<dbReference type="Gene3D" id="3.30.450.200">
    <property type="match status" value="1"/>
</dbReference>
<dbReference type="Pfam" id="PF03456">
    <property type="entry name" value="uDENN"/>
    <property type="match status" value="1"/>
</dbReference>
<reference evidence="4" key="1">
    <citation type="journal article" date="2023" name="Mol. Biol. Evol.">
        <title>Third-Generation Sequencing Reveals the Adaptive Role of the Epigenome in Three Deep-Sea Polychaetes.</title>
        <authorList>
            <person name="Perez M."/>
            <person name="Aroh O."/>
            <person name="Sun Y."/>
            <person name="Lan Y."/>
            <person name="Juniper S.K."/>
            <person name="Young C.R."/>
            <person name="Angers B."/>
            <person name="Qian P.Y."/>
        </authorList>
    </citation>
    <scope>NUCLEOTIDE SEQUENCE</scope>
    <source>
        <strain evidence="4">P08H-3</strain>
    </source>
</reference>
<dbReference type="SMART" id="SM00800">
    <property type="entry name" value="uDENN"/>
    <property type="match status" value="1"/>
</dbReference>
<keyword evidence="2" id="KW-0968">Cytoplasmic vesicle</keyword>
<dbReference type="InterPro" id="IPR040032">
    <property type="entry name" value="DENND1A/B/C"/>
</dbReference>
<dbReference type="PANTHER" id="PTHR13196">
    <property type="entry name" value="DENN DOMAIN-CONTAINING"/>
    <property type="match status" value="1"/>
</dbReference>
<evidence type="ECO:0000256" key="1">
    <source>
        <dbReference type="ARBA" id="ARBA00004132"/>
    </source>
</evidence>
<accession>A0AAD9K697</accession>
<sequence>MGSRIRDEPEHIFEVFAEVGRPTEPNGVAFVLQNYPEEIQDKKILELEIPKFAFPAEVDSGAVDHFSFVLTDEEGKFKYGFCRHAAGSQTCLCIVSFLPWFEIFYRLLNLLAEILNRTESNHVRPVLEALFKHHVPSSGEKVELLSHDPKQLFTFTCPNSAELPRIPQNRNLTEYYNAVNVHTMMSIYACMLQERRILIISRKLSRLTACIHGSASLLYPMFWQHIYIPKLRPSELGDVVVVDADNSTVSSEYNDLEVLPSEVVSLLKKRLKAQNAEKIGSSILGDGVAKAFLRANVALIGGYREALRFPPGEQIKFDEDAFIHSRPSSMQPFLQTVLHTQMFEQFINDRLDKLIAGEGFSDIFDEEVNLEHDKWATQSRYKEWYGNMKKQGKKVRKEGKEKWVEFSSKVSELFSLSSLFHI</sequence>
<gene>
    <name evidence="4" type="ORF">LSH36_59g07026</name>
</gene>
<evidence type="ECO:0000256" key="2">
    <source>
        <dbReference type="ARBA" id="ARBA00023329"/>
    </source>
</evidence>
<protein>
    <recommendedName>
        <fullName evidence="3">UDENN domain-containing protein</fullName>
    </recommendedName>
</protein>
<dbReference type="Gene3D" id="6.10.140.1000">
    <property type="match status" value="1"/>
</dbReference>
<dbReference type="AlphaFoldDB" id="A0AAD9K697"/>
<evidence type="ECO:0000313" key="5">
    <source>
        <dbReference type="Proteomes" id="UP001208570"/>
    </source>
</evidence>
<evidence type="ECO:0000259" key="3">
    <source>
        <dbReference type="PROSITE" id="PS50211"/>
    </source>
</evidence>
<dbReference type="GO" id="GO:0032456">
    <property type="term" value="P:endocytic recycling"/>
    <property type="evidence" value="ECO:0007669"/>
    <property type="project" value="TreeGrafter"/>
</dbReference>
<dbReference type="Pfam" id="PF02141">
    <property type="entry name" value="DENN"/>
    <property type="match status" value="1"/>
</dbReference>
<dbReference type="Proteomes" id="UP001208570">
    <property type="component" value="Unassembled WGS sequence"/>
</dbReference>
<feature type="domain" description="UDENN" evidence="3">
    <location>
        <begin position="13"/>
        <end position="357"/>
    </location>
</feature>
<proteinExistence type="predicted"/>
<comment type="subcellular location">
    <subcellularLocation>
        <location evidence="1">Cytoplasmic vesicle</location>
        <location evidence="1">Clathrin-coated vesicle</location>
    </subcellularLocation>
</comment>
<dbReference type="EMBL" id="JAODUP010000059">
    <property type="protein sequence ID" value="KAK2164760.1"/>
    <property type="molecule type" value="Genomic_DNA"/>
</dbReference>
<name>A0AAD9K697_9ANNE</name>
<evidence type="ECO:0000313" key="4">
    <source>
        <dbReference type="EMBL" id="KAK2164760.1"/>
    </source>
</evidence>
<dbReference type="GO" id="GO:0030136">
    <property type="term" value="C:clathrin-coated vesicle"/>
    <property type="evidence" value="ECO:0007669"/>
    <property type="project" value="UniProtKB-SubCell"/>
</dbReference>
<dbReference type="Pfam" id="PF03455">
    <property type="entry name" value="dDENN"/>
    <property type="match status" value="1"/>
</dbReference>
<dbReference type="InterPro" id="IPR043153">
    <property type="entry name" value="DENN_C"/>
</dbReference>
<dbReference type="Gene3D" id="3.40.50.11500">
    <property type="match status" value="2"/>
</dbReference>
<dbReference type="SMART" id="SM00799">
    <property type="entry name" value="DENN"/>
    <property type="match status" value="1"/>
</dbReference>
<dbReference type="PROSITE" id="PS50211">
    <property type="entry name" value="DENN"/>
    <property type="match status" value="1"/>
</dbReference>